<dbReference type="EMBL" id="QUMQ01000001">
    <property type="protein sequence ID" value="REF95502.1"/>
    <property type="molecule type" value="Genomic_DNA"/>
</dbReference>
<keyword evidence="2" id="KW-1185">Reference proteome</keyword>
<proteinExistence type="predicted"/>
<sequence>MRYVFEAALWVWDARREDTWVFVTVPADASEEIRELTGGARRGFGSLRVKVTVGGSAWRTSIFPGSDGYVLPMKRAIRRAESLDVGDTATVAIELADF</sequence>
<dbReference type="Gene3D" id="2.40.30.100">
    <property type="entry name" value="AF2212/PG0164-like"/>
    <property type="match status" value="1"/>
</dbReference>
<dbReference type="Proteomes" id="UP000256913">
    <property type="component" value="Unassembled WGS sequence"/>
</dbReference>
<dbReference type="InterPro" id="IPR037079">
    <property type="entry name" value="AF2212/PG0164-like_sf"/>
</dbReference>
<evidence type="ECO:0000313" key="2">
    <source>
        <dbReference type="Proteomes" id="UP000256913"/>
    </source>
</evidence>
<dbReference type="AlphaFoldDB" id="A0A3D9ZGD1"/>
<dbReference type="OrthoDB" id="9808666at2"/>
<name>A0A3D9ZGD1_9ACTN</name>
<gene>
    <name evidence="1" type="ORF">DFJ67_1460</name>
</gene>
<dbReference type="InterPro" id="IPR015018">
    <property type="entry name" value="DUF1905"/>
</dbReference>
<organism evidence="1 2">
    <name type="scientific">Asanoa ferruginea</name>
    <dbReference type="NCBI Taxonomy" id="53367"/>
    <lineage>
        <taxon>Bacteria</taxon>
        <taxon>Bacillati</taxon>
        <taxon>Actinomycetota</taxon>
        <taxon>Actinomycetes</taxon>
        <taxon>Micromonosporales</taxon>
        <taxon>Micromonosporaceae</taxon>
        <taxon>Asanoa</taxon>
    </lineage>
</organism>
<dbReference type="RefSeq" id="WP_116067173.1">
    <property type="nucleotide sequence ID" value="NZ_BONB01000006.1"/>
</dbReference>
<dbReference type="Pfam" id="PF08922">
    <property type="entry name" value="DUF1905"/>
    <property type="match status" value="1"/>
</dbReference>
<comment type="caution">
    <text evidence="1">The sequence shown here is derived from an EMBL/GenBank/DDBJ whole genome shotgun (WGS) entry which is preliminary data.</text>
</comment>
<protein>
    <submittedName>
        <fullName evidence="1">Uncharacterized protein DUF1905</fullName>
    </submittedName>
</protein>
<reference evidence="1 2" key="1">
    <citation type="submission" date="2018-08" db="EMBL/GenBank/DDBJ databases">
        <title>Sequencing the genomes of 1000 actinobacteria strains.</title>
        <authorList>
            <person name="Klenk H.-P."/>
        </authorList>
    </citation>
    <scope>NUCLEOTIDE SEQUENCE [LARGE SCALE GENOMIC DNA]</scope>
    <source>
        <strain evidence="1 2">DSM 44099</strain>
    </source>
</reference>
<accession>A0A3D9ZGD1</accession>
<dbReference type="SUPFAM" id="SSF141694">
    <property type="entry name" value="AF2212/PG0164-like"/>
    <property type="match status" value="1"/>
</dbReference>
<evidence type="ECO:0000313" key="1">
    <source>
        <dbReference type="EMBL" id="REF95502.1"/>
    </source>
</evidence>